<sequence>MDPIRIAVVGLGKIARDQHLPAIAGNAAFSLAATVSPHDPGREGVAHFASLGDLLYGGPAIDAVALCTPPQVRYDLAALALKRGVHVFLEKPPGATLSEVVALRERADKVGVTLFAAWHSRFAAGVAPARAWLAERTIQKVSIVWREDVRVWHPGQAWIWEPGGLGVFDPGINALSILTHILPRPVFLEDAALSIPENRAAPIAAELRFRDTAGADIHMDLDWRQTGPQSWNITVETDAGTLKLSSGGAVLTLPGGTEHNEDLEYPGLYSRFANLIRGGRSDVDIDPLRLVADAFLRGRRESVEPFND</sequence>
<proteinExistence type="predicted"/>
<dbReference type="PANTHER" id="PTHR43818">
    <property type="entry name" value="BCDNA.GH03377"/>
    <property type="match status" value="1"/>
</dbReference>
<dbReference type="RefSeq" id="WP_089215331.1">
    <property type="nucleotide sequence ID" value="NZ_FZPA01000004.1"/>
</dbReference>
<name>A0A239GLF0_9SPHN</name>
<dbReference type="Proteomes" id="UP000198339">
    <property type="component" value="Unassembled WGS sequence"/>
</dbReference>
<dbReference type="InterPro" id="IPR000683">
    <property type="entry name" value="Gfo/Idh/MocA-like_OxRdtase_N"/>
</dbReference>
<dbReference type="Pfam" id="PF01408">
    <property type="entry name" value="GFO_IDH_MocA"/>
    <property type="match status" value="1"/>
</dbReference>
<keyword evidence="3" id="KW-1185">Reference proteome</keyword>
<protein>
    <submittedName>
        <fullName evidence="2">D-galactose 1-dehydrogenase</fullName>
    </submittedName>
</protein>
<dbReference type="Gene3D" id="3.30.360.10">
    <property type="entry name" value="Dihydrodipicolinate Reductase, domain 2"/>
    <property type="match status" value="1"/>
</dbReference>
<dbReference type="PANTHER" id="PTHR43818:SF7">
    <property type="entry name" value="DEHYDROGENASE"/>
    <property type="match status" value="1"/>
</dbReference>
<dbReference type="Gene3D" id="3.40.50.720">
    <property type="entry name" value="NAD(P)-binding Rossmann-like Domain"/>
    <property type="match status" value="1"/>
</dbReference>
<gene>
    <name evidence="2" type="ORF">SAMN06295955_1045</name>
</gene>
<dbReference type="InterPro" id="IPR036291">
    <property type="entry name" value="NAD(P)-bd_dom_sf"/>
</dbReference>
<organism evidence="2 3">
    <name type="scientific">Sphingopyxis indica</name>
    <dbReference type="NCBI Taxonomy" id="436663"/>
    <lineage>
        <taxon>Bacteria</taxon>
        <taxon>Pseudomonadati</taxon>
        <taxon>Pseudomonadota</taxon>
        <taxon>Alphaproteobacteria</taxon>
        <taxon>Sphingomonadales</taxon>
        <taxon>Sphingomonadaceae</taxon>
        <taxon>Sphingopyxis</taxon>
    </lineage>
</organism>
<evidence type="ECO:0000313" key="2">
    <source>
        <dbReference type="EMBL" id="SNS69987.1"/>
    </source>
</evidence>
<dbReference type="SUPFAM" id="SSF51735">
    <property type="entry name" value="NAD(P)-binding Rossmann-fold domains"/>
    <property type="match status" value="1"/>
</dbReference>
<evidence type="ECO:0000259" key="1">
    <source>
        <dbReference type="Pfam" id="PF01408"/>
    </source>
</evidence>
<dbReference type="AlphaFoldDB" id="A0A239GLF0"/>
<dbReference type="InterPro" id="IPR050463">
    <property type="entry name" value="Gfo/Idh/MocA_oxidrdct_glycsds"/>
</dbReference>
<reference evidence="2 3" key="1">
    <citation type="submission" date="2017-06" db="EMBL/GenBank/DDBJ databases">
        <authorList>
            <person name="Kim H.J."/>
            <person name="Triplett B.A."/>
        </authorList>
    </citation>
    <scope>NUCLEOTIDE SEQUENCE [LARGE SCALE GENOMIC DNA]</scope>
    <source>
        <strain evidence="2 3">DS15</strain>
    </source>
</reference>
<dbReference type="GO" id="GO:0000166">
    <property type="term" value="F:nucleotide binding"/>
    <property type="evidence" value="ECO:0007669"/>
    <property type="project" value="InterPro"/>
</dbReference>
<evidence type="ECO:0000313" key="3">
    <source>
        <dbReference type="Proteomes" id="UP000198339"/>
    </source>
</evidence>
<accession>A0A239GLF0</accession>
<feature type="domain" description="Gfo/Idh/MocA-like oxidoreductase N-terminal" evidence="1">
    <location>
        <begin position="4"/>
        <end position="115"/>
    </location>
</feature>
<dbReference type="EMBL" id="FZPA01000004">
    <property type="protein sequence ID" value="SNS69987.1"/>
    <property type="molecule type" value="Genomic_DNA"/>
</dbReference>
<dbReference type="OrthoDB" id="9813657at2"/>